<keyword evidence="4 8" id="KW-0560">Oxidoreductase</keyword>
<dbReference type="Proteomes" id="UP000293360">
    <property type="component" value="Unassembled WGS sequence"/>
</dbReference>
<dbReference type="Pfam" id="PF00067">
    <property type="entry name" value="p450"/>
    <property type="match status" value="1"/>
</dbReference>
<gene>
    <name evidence="10" type="ORF">DL764_008173</name>
</gene>
<evidence type="ECO:0000256" key="7">
    <source>
        <dbReference type="PIRSR" id="PIRSR602403-1"/>
    </source>
</evidence>
<dbReference type="InterPro" id="IPR017972">
    <property type="entry name" value="Cyt_P450_CS"/>
</dbReference>
<feature type="region of interest" description="Disordered" evidence="9">
    <location>
        <begin position="365"/>
        <end position="390"/>
    </location>
</feature>
<reference evidence="10 11" key="1">
    <citation type="submission" date="2018-06" db="EMBL/GenBank/DDBJ databases">
        <title>Complete Genomes of Monosporascus.</title>
        <authorList>
            <person name="Robinson A.J."/>
            <person name="Natvig D.O."/>
        </authorList>
    </citation>
    <scope>NUCLEOTIDE SEQUENCE [LARGE SCALE GENOMIC DNA]</scope>
    <source>
        <strain evidence="10 11">CBS 110550</strain>
    </source>
</reference>
<evidence type="ECO:0000256" key="6">
    <source>
        <dbReference type="ARBA" id="ARBA00023033"/>
    </source>
</evidence>
<protein>
    <recommendedName>
        <fullName evidence="12">Cytochrome P450</fullName>
    </recommendedName>
</protein>
<dbReference type="GO" id="GO:0004497">
    <property type="term" value="F:monooxygenase activity"/>
    <property type="evidence" value="ECO:0007669"/>
    <property type="project" value="UniProtKB-KW"/>
</dbReference>
<keyword evidence="6 8" id="KW-0503">Monooxygenase</keyword>
<comment type="caution">
    <text evidence="10">The sequence shown here is derived from an EMBL/GenBank/DDBJ whole genome shotgun (WGS) entry which is preliminary data.</text>
</comment>
<evidence type="ECO:0008006" key="12">
    <source>
        <dbReference type="Google" id="ProtNLM"/>
    </source>
</evidence>
<dbReference type="AlphaFoldDB" id="A0A4Q4SY78"/>
<dbReference type="SUPFAM" id="SSF48264">
    <property type="entry name" value="Cytochrome P450"/>
    <property type="match status" value="1"/>
</dbReference>
<dbReference type="GO" id="GO:0005506">
    <property type="term" value="F:iron ion binding"/>
    <property type="evidence" value="ECO:0007669"/>
    <property type="project" value="InterPro"/>
</dbReference>
<dbReference type="InterPro" id="IPR036396">
    <property type="entry name" value="Cyt_P450_sf"/>
</dbReference>
<feature type="binding site" description="axial binding residue" evidence="7">
    <location>
        <position position="416"/>
    </location>
    <ligand>
        <name>heme</name>
        <dbReference type="ChEBI" id="CHEBI:30413"/>
    </ligand>
    <ligandPart>
        <name>Fe</name>
        <dbReference type="ChEBI" id="CHEBI:18248"/>
    </ligandPart>
</feature>
<dbReference type="InterPro" id="IPR002403">
    <property type="entry name" value="Cyt_P450_E_grp-IV"/>
</dbReference>
<evidence type="ECO:0000256" key="3">
    <source>
        <dbReference type="ARBA" id="ARBA00022723"/>
    </source>
</evidence>
<dbReference type="PRINTS" id="PR00465">
    <property type="entry name" value="EP450IV"/>
</dbReference>
<keyword evidence="3 7" id="KW-0479">Metal-binding</keyword>
<accession>A0A4Q4SY78</accession>
<comment type="cofactor">
    <cofactor evidence="1 7">
        <name>heme</name>
        <dbReference type="ChEBI" id="CHEBI:30413"/>
    </cofactor>
</comment>
<dbReference type="PANTHER" id="PTHR46206">
    <property type="entry name" value="CYTOCHROME P450"/>
    <property type="match status" value="1"/>
</dbReference>
<evidence type="ECO:0000256" key="5">
    <source>
        <dbReference type="ARBA" id="ARBA00023004"/>
    </source>
</evidence>
<dbReference type="Gene3D" id="1.10.630.10">
    <property type="entry name" value="Cytochrome P450"/>
    <property type="match status" value="1"/>
</dbReference>
<dbReference type="GO" id="GO:0020037">
    <property type="term" value="F:heme binding"/>
    <property type="evidence" value="ECO:0007669"/>
    <property type="project" value="InterPro"/>
</dbReference>
<keyword evidence="11" id="KW-1185">Reference proteome</keyword>
<sequence length="472" mass="53391">MFEADALIRDSYSKFKDKVYQIEATEGPRIIIPVKLIPELKGLPEETLSAYEAVSEALLSKYTHFSAGAHNQTLSKLLKTNLSQRLSRLTPKLKQELEFITAQEFPECEEWTPFKAQPFLVRTVARLSGCSFAGSTLSRNEEWMDTSVNYATTVFIAAIKLQFFPKWMRPVAQYFIPDFYAIPRMVANAQARLTPIIEERLRDSEAPGYEKPDDFIQWLLDALPEEQKRSFGLQAHLQLILAAASIHTTSNLVTDCVYDLATHQDMQEVLRQEAAEVLEGGGDCWHGKDSLARLKKMDSFMRESQRLHGNVTSFIRKVMKPINLSDGTHLPAGTSLLAPLAGVSRDDRFYPGAETFDGLRFWRLQQQQQQQQEQQQNSANGGEVKDASTNANVGNRWQFTSIGDANMNFGLGRHACPGRFFAAAETKLILAYLVLHYDVRLREGEGRPAPAMFMMTKSPSPDAEILFRRRRS</sequence>
<dbReference type="STRING" id="155417.A0A4Q4SY78"/>
<organism evidence="10 11">
    <name type="scientific">Monosporascus ibericus</name>
    <dbReference type="NCBI Taxonomy" id="155417"/>
    <lineage>
        <taxon>Eukaryota</taxon>
        <taxon>Fungi</taxon>
        <taxon>Dikarya</taxon>
        <taxon>Ascomycota</taxon>
        <taxon>Pezizomycotina</taxon>
        <taxon>Sordariomycetes</taxon>
        <taxon>Xylariomycetidae</taxon>
        <taxon>Xylariales</taxon>
        <taxon>Xylariales incertae sedis</taxon>
        <taxon>Monosporascus</taxon>
    </lineage>
</organism>
<evidence type="ECO:0000313" key="10">
    <source>
        <dbReference type="EMBL" id="RYO92184.1"/>
    </source>
</evidence>
<proteinExistence type="inferred from homology"/>
<dbReference type="InterPro" id="IPR001128">
    <property type="entry name" value="Cyt_P450"/>
</dbReference>
<dbReference type="EMBL" id="QJNU01000613">
    <property type="protein sequence ID" value="RYO92184.1"/>
    <property type="molecule type" value="Genomic_DNA"/>
</dbReference>
<evidence type="ECO:0000313" key="11">
    <source>
        <dbReference type="Proteomes" id="UP000293360"/>
    </source>
</evidence>
<dbReference type="OrthoDB" id="1844152at2759"/>
<comment type="similarity">
    <text evidence="2 8">Belongs to the cytochrome P450 family.</text>
</comment>
<evidence type="ECO:0000256" key="1">
    <source>
        <dbReference type="ARBA" id="ARBA00001971"/>
    </source>
</evidence>
<evidence type="ECO:0000256" key="4">
    <source>
        <dbReference type="ARBA" id="ARBA00023002"/>
    </source>
</evidence>
<keyword evidence="7 8" id="KW-0349">Heme</keyword>
<name>A0A4Q4SY78_9PEZI</name>
<feature type="compositionally biased region" description="Low complexity" evidence="9">
    <location>
        <begin position="365"/>
        <end position="376"/>
    </location>
</feature>
<evidence type="ECO:0000256" key="2">
    <source>
        <dbReference type="ARBA" id="ARBA00010617"/>
    </source>
</evidence>
<evidence type="ECO:0000256" key="9">
    <source>
        <dbReference type="SAM" id="MobiDB-lite"/>
    </source>
</evidence>
<dbReference type="PROSITE" id="PS00086">
    <property type="entry name" value="CYTOCHROME_P450"/>
    <property type="match status" value="1"/>
</dbReference>
<evidence type="ECO:0000256" key="8">
    <source>
        <dbReference type="RuleBase" id="RU000461"/>
    </source>
</evidence>
<dbReference type="GO" id="GO:0016705">
    <property type="term" value="F:oxidoreductase activity, acting on paired donors, with incorporation or reduction of molecular oxygen"/>
    <property type="evidence" value="ECO:0007669"/>
    <property type="project" value="InterPro"/>
</dbReference>
<keyword evidence="5 7" id="KW-0408">Iron</keyword>
<dbReference type="CDD" id="cd11041">
    <property type="entry name" value="CYP503A1-like"/>
    <property type="match status" value="1"/>
</dbReference>